<keyword evidence="6" id="KW-1185">Reference proteome</keyword>
<accession>A0ABD3D731</accession>
<evidence type="ECO:0000256" key="2">
    <source>
        <dbReference type="SAM" id="MobiDB-lite"/>
    </source>
</evidence>
<evidence type="ECO:0000256" key="1">
    <source>
        <dbReference type="ARBA" id="ARBA00004329"/>
    </source>
</evidence>
<evidence type="ECO:0000259" key="4">
    <source>
        <dbReference type="Pfam" id="PF21034"/>
    </source>
</evidence>
<feature type="domain" description="BCAS3 WD40" evidence="4">
    <location>
        <begin position="182"/>
        <end position="492"/>
    </location>
</feature>
<dbReference type="PANTHER" id="PTHR13268">
    <property type="entry name" value="BREAST CARCINOMA AMPLIFIED SEQUENCE 3"/>
    <property type="match status" value="1"/>
</dbReference>
<comment type="caution">
    <text evidence="5">The sequence shown here is derived from an EMBL/GenBank/DDBJ whole genome shotgun (WGS) entry which is preliminary data.</text>
</comment>
<feature type="compositionally biased region" description="Basic and acidic residues" evidence="2">
    <location>
        <begin position="881"/>
        <end position="896"/>
    </location>
</feature>
<organism evidence="5 6">
    <name type="scientific">Castilleja foliolosa</name>
    <dbReference type="NCBI Taxonomy" id="1961234"/>
    <lineage>
        <taxon>Eukaryota</taxon>
        <taxon>Viridiplantae</taxon>
        <taxon>Streptophyta</taxon>
        <taxon>Embryophyta</taxon>
        <taxon>Tracheophyta</taxon>
        <taxon>Spermatophyta</taxon>
        <taxon>Magnoliopsida</taxon>
        <taxon>eudicotyledons</taxon>
        <taxon>Gunneridae</taxon>
        <taxon>Pentapetalae</taxon>
        <taxon>asterids</taxon>
        <taxon>lamiids</taxon>
        <taxon>Lamiales</taxon>
        <taxon>Orobanchaceae</taxon>
        <taxon>Pedicularideae</taxon>
        <taxon>Castillejinae</taxon>
        <taxon>Castilleja</taxon>
    </lineage>
</organism>
<feature type="region of interest" description="Disordered" evidence="2">
    <location>
        <begin position="487"/>
        <end position="508"/>
    </location>
</feature>
<comment type="subcellular location">
    <subcellularLocation>
        <location evidence="1">Preautophagosomal structure</location>
    </subcellularLocation>
</comment>
<dbReference type="EMBL" id="JAVIJP010000026">
    <property type="protein sequence ID" value="KAL3636806.1"/>
    <property type="molecule type" value="Genomic_DNA"/>
</dbReference>
<dbReference type="InterPro" id="IPR048382">
    <property type="entry name" value="BCAS3_WD40"/>
</dbReference>
<dbReference type="AlphaFoldDB" id="A0ABD3D731"/>
<dbReference type="InterPro" id="IPR036322">
    <property type="entry name" value="WD40_repeat_dom_sf"/>
</dbReference>
<feature type="compositionally biased region" description="Low complexity" evidence="2">
    <location>
        <begin position="846"/>
        <end position="864"/>
    </location>
</feature>
<evidence type="ECO:0000313" key="6">
    <source>
        <dbReference type="Proteomes" id="UP001632038"/>
    </source>
</evidence>
<sequence>MRNDIQRSGDGGAVVPIPGRINRINNGIIPNSFKTISSYLKIVSSGASTVASTVRSAASAASAVVERERDGETNHYHVSWVGFDRLELERGITRQVLLLGFSHRFQVWDVEVAENVHNLVSRHDGPVSFVQMLPKPLTSIQSGDKFAESRPLLILCADGSFSGDISVQEAPGIPSNGSIKLSNGSVNGSYEPTTVWFYSLTSQSYVHLLRFRSTVHLVRCTSRVVAVLQSAQPSYNFQQIHCLNSATLEREYTILINPVTTGSYEYSNIGVGPLAVGPRWMAYSGSPVVISNTRCVSSQHLTPSSFHAHASNGSLVAHYARESSKHLAAGIVTLRDIGYKKLTRYYSELLPEGSNSQTGTVRVMMHSIANGHSPDADNVGMVIVRDIVDKNVIAQFRAHKSPIQSLCFDPSGTLLVTASIQGHNINVFRIMPGASPEGPSFPSYVHLYRLQRGFTNAVIQDISFSNDSRWIMISSSRGTSHLFAISPSGGSVSSQSPDARLSSKNESPTSGLQVLTEQTICVSGPPVTLSAVSRIRNGGSNGWQNTVSGAAAAATGRLSSLSGAIASVFHDGNTNPCGGSNSLKKDYYLFVFSPSGCLMQYALRFLSALDDVAAGGSSNNDSDLDNDAGIMVEALQKWNICQKQKQNRKEEGNNVDAYGVNVNLDTRKIYPENLKCSSNFYPDVLCTTAKENIVNEEKLHHMYISEAELQMHQNKNPLWARSEIYFQPMLADGSNINEEDFCGGEIEVERVPTRTLEGRSKGLVPVFDYLQNPMFQRRSLSVLTFTIPIINSGSNGQFKPQGSDVSDVSSLDSIANGGLSENEMENGLDEKGQNDWLSESSRAFLDTNDTPPTVNTNDPETVNTSKNCTRGSQHRFVNSRDGLDMENHFAEGNKFD</sequence>
<feature type="domain" description="BCAS3" evidence="3">
    <location>
        <begin position="624"/>
        <end position="768"/>
    </location>
</feature>
<feature type="domain" description="BCAS3 WD40" evidence="4">
    <location>
        <begin position="96"/>
        <end position="163"/>
    </location>
</feature>
<feature type="compositionally biased region" description="Low complexity" evidence="2">
    <location>
        <begin position="487"/>
        <end position="497"/>
    </location>
</feature>
<dbReference type="InterPro" id="IPR015943">
    <property type="entry name" value="WD40/YVTN_repeat-like_dom_sf"/>
</dbReference>
<dbReference type="Pfam" id="PF12490">
    <property type="entry name" value="BCAS3"/>
    <property type="match status" value="1"/>
</dbReference>
<dbReference type="PANTHER" id="PTHR13268:SF7">
    <property type="entry name" value="AUTOPHAGY-RELATED PROTEIN 18F"/>
    <property type="match status" value="1"/>
</dbReference>
<dbReference type="InterPro" id="IPR045142">
    <property type="entry name" value="BCAS3-like"/>
</dbReference>
<evidence type="ECO:0008006" key="7">
    <source>
        <dbReference type="Google" id="ProtNLM"/>
    </source>
</evidence>
<name>A0ABD3D731_9LAMI</name>
<dbReference type="InterPro" id="IPR022175">
    <property type="entry name" value="BCAS3_dom"/>
</dbReference>
<dbReference type="SMART" id="SM00320">
    <property type="entry name" value="WD40"/>
    <property type="match status" value="2"/>
</dbReference>
<dbReference type="Gene3D" id="2.130.10.10">
    <property type="entry name" value="YVTN repeat-like/Quinoprotein amine dehydrogenase"/>
    <property type="match status" value="1"/>
</dbReference>
<dbReference type="SUPFAM" id="SSF50978">
    <property type="entry name" value="WD40 repeat-like"/>
    <property type="match status" value="1"/>
</dbReference>
<dbReference type="InterPro" id="IPR001680">
    <property type="entry name" value="WD40_rpt"/>
</dbReference>
<dbReference type="Proteomes" id="UP001632038">
    <property type="component" value="Unassembled WGS sequence"/>
</dbReference>
<protein>
    <recommendedName>
        <fullName evidence="7">BCAS3 domain-containing protein</fullName>
    </recommendedName>
</protein>
<gene>
    <name evidence="5" type="ORF">CASFOL_019105</name>
</gene>
<evidence type="ECO:0000259" key="3">
    <source>
        <dbReference type="Pfam" id="PF12490"/>
    </source>
</evidence>
<proteinExistence type="predicted"/>
<evidence type="ECO:0000313" key="5">
    <source>
        <dbReference type="EMBL" id="KAL3636806.1"/>
    </source>
</evidence>
<dbReference type="GO" id="GO:0000407">
    <property type="term" value="C:phagophore assembly site"/>
    <property type="evidence" value="ECO:0007669"/>
    <property type="project" value="UniProtKB-SubCell"/>
</dbReference>
<reference evidence="6" key="1">
    <citation type="journal article" date="2024" name="IScience">
        <title>Strigolactones Initiate the Formation of Haustorium-like Structures in Castilleja.</title>
        <authorList>
            <person name="Buerger M."/>
            <person name="Peterson D."/>
            <person name="Chory J."/>
        </authorList>
    </citation>
    <scope>NUCLEOTIDE SEQUENCE [LARGE SCALE GENOMIC DNA]</scope>
</reference>
<dbReference type="Pfam" id="PF21034">
    <property type="entry name" value="BCAS3_WD40"/>
    <property type="match status" value="2"/>
</dbReference>
<feature type="region of interest" description="Disordered" evidence="2">
    <location>
        <begin position="843"/>
        <end position="896"/>
    </location>
</feature>